<gene>
    <name evidence="6" type="ORF">NADFUDRAFT_12873</name>
</gene>
<keyword evidence="4" id="KW-0539">Nucleus</keyword>
<reference evidence="6 7" key="1">
    <citation type="journal article" date="2016" name="Proc. Natl. Acad. Sci. U.S.A.">
        <title>Comparative genomics of biotechnologically important yeasts.</title>
        <authorList>
            <person name="Riley R."/>
            <person name="Haridas S."/>
            <person name="Wolfe K.H."/>
            <person name="Lopes M.R."/>
            <person name="Hittinger C.T."/>
            <person name="Goeker M."/>
            <person name="Salamov A.A."/>
            <person name="Wisecaver J.H."/>
            <person name="Long T.M."/>
            <person name="Calvey C.H."/>
            <person name="Aerts A.L."/>
            <person name="Barry K.W."/>
            <person name="Choi C."/>
            <person name="Clum A."/>
            <person name="Coughlan A.Y."/>
            <person name="Deshpande S."/>
            <person name="Douglass A.P."/>
            <person name="Hanson S.J."/>
            <person name="Klenk H.-P."/>
            <person name="LaButti K.M."/>
            <person name="Lapidus A."/>
            <person name="Lindquist E.A."/>
            <person name="Lipzen A.M."/>
            <person name="Meier-Kolthoff J.P."/>
            <person name="Ohm R.A."/>
            <person name="Otillar R.P."/>
            <person name="Pangilinan J.L."/>
            <person name="Peng Y."/>
            <person name="Rokas A."/>
            <person name="Rosa C.A."/>
            <person name="Scheuner C."/>
            <person name="Sibirny A.A."/>
            <person name="Slot J.C."/>
            <person name="Stielow J.B."/>
            <person name="Sun H."/>
            <person name="Kurtzman C.P."/>
            <person name="Blackwell M."/>
            <person name="Grigoriev I.V."/>
            <person name="Jeffries T.W."/>
        </authorList>
    </citation>
    <scope>NUCLEOTIDE SEQUENCE [LARGE SCALE GENOMIC DNA]</scope>
    <source>
        <strain evidence="6 7">DSM 6958</strain>
    </source>
</reference>
<feature type="non-terminal residue" evidence="6">
    <location>
        <position position="253"/>
    </location>
</feature>
<comment type="subcellular location">
    <subcellularLocation>
        <location evidence="1">Nucleus</location>
    </subcellularLocation>
</comment>
<evidence type="ECO:0000256" key="1">
    <source>
        <dbReference type="ARBA" id="ARBA00004123"/>
    </source>
</evidence>
<keyword evidence="3" id="KW-0698">rRNA processing</keyword>
<dbReference type="Proteomes" id="UP000095009">
    <property type="component" value="Unassembled WGS sequence"/>
</dbReference>
<dbReference type="GO" id="GO:0005634">
    <property type="term" value="C:nucleus"/>
    <property type="evidence" value="ECO:0007669"/>
    <property type="project" value="UniProtKB-SubCell"/>
</dbReference>
<evidence type="ECO:0000256" key="5">
    <source>
        <dbReference type="SAM" id="MobiDB-lite"/>
    </source>
</evidence>
<comment type="similarity">
    <text evidence="2">Belongs to the RRP1 family.</text>
</comment>
<dbReference type="EMBL" id="KV454406">
    <property type="protein sequence ID" value="ODQ68336.1"/>
    <property type="molecule type" value="Genomic_DNA"/>
</dbReference>
<feature type="non-terminal residue" evidence="6">
    <location>
        <position position="1"/>
    </location>
</feature>
<evidence type="ECO:0000256" key="4">
    <source>
        <dbReference type="ARBA" id="ARBA00023242"/>
    </source>
</evidence>
<dbReference type="Pfam" id="PF05997">
    <property type="entry name" value="Nop52"/>
    <property type="match status" value="1"/>
</dbReference>
<evidence type="ECO:0000313" key="6">
    <source>
        <dbReference type="EMBL" id="ODQ68336.1"/>
    </source>
</evidence>
<dbReference type="GO" id="GO:0030688">
    <property type="term" value="C:preribosome, small subunit precursor"/>
    <property type="evidence" value="ECO:0007669"/>
    <property type="project" value="InterPro"/>
</dbReference>
<evidence type="ECO:0000256" key="2">
    <source>
        <dbReference type="ARBA" id="ARBA00006374"/>
    </source>
</evidence>
<name>A0A1E3PSD8_9ASCO</name>
<dbReference type="PANTHER" id="PTHR13026:SF0">
    <property type="entry name" value="RIBOSOMAL RNA PROCESSING 1B"/>
    <property type="match status" value="1"/>
</dbReference>
<dbReference type="STRING" id="857566.A0A1E3PSD8"/>
<dbReference type="GO" id="GO:0006364">
    <property type="term" value="P:rRNA processing"/>
    <property type="evidence" value="ECO:0007669"/>
    <property type="project" value="UniProtKB-KW"/>
</dbReference>
<sequence>FIKKLAANDRPTRDQAVSSLKGFLSTSRKFDKTSLHKLHMGLFFTMWFSDRPLTQQALADTLASLISVLNPKNFWPFVDAFWLVIAREWNGIDQLRMDKFYLLIRRYLAEIFRNGAKNDWSEEWIAAFANSITSEELEISYDKNEVADGIRYHILDIYLDELERVVLEQDNNKQHKTTDDSDSEDEEELKEKFANVPVKALLAPIEDFVQNTLNKTARERAKKEILNDPRLIKWGVVEEAVKEEEKESKDDEW</sequence>
<dbReference type="InterPro" id="IPR010301">
    <property type="entry name" value="RRP1"/>
</dbReference>
<dbReference type="PANTHER" id="PTHR13026">
    <property type="entry name" value="NNP-1 PROTEIN NOVEL NUCLEAR PROTEIN 1 NOP52"/>
    <property type="match status" value="1"/>
</dbReference>
<proteinExistence type="inferred from homology"/>
<evidence type="ECO:0000256" key="3">
    <source>
        <dbReference type="ARBA" id="ARBA00022552"/>
    </source>
</evidence>
<keyword evidence="7" id="KW-1185">Reference proteome</keyword>
<protein>
    <submittedName>
        <fullName evidence="6">Nucleolar</fullName>
    </submittedName>
</protein>
<dbReference type="AlphaFoldDB" id="A0A1E3PSD8"/>
<accession>A0A1E3PSD8</accession>
<dbReference type="OrthoDB" id="2019504at2759"/>
<feature type="region of interest" description="Disordered" evidence="5">
    <location>
        <begin position="170"/>
        <end position="189"/>
    </location>
</feature>
<organism evidence="6 7">
    <name type="scientific">Nadsonia fulvescens var. elongata DSM 6958</name>
    <dbReference type="NCBI Taxonomy" id="857566"/>
    <lineage>
        <taxon>Eukaryota</taxon>
        <taxon>Fungi</taxon>
        <taxon>Dikarya</taxon>
        <taxon>Ascomycota</taxon>
        <taxon>Saccharomycotina</taxon>
        <taxon>Dipodascomycetes</taxon>
        <taxon>Dipodascales</taxon>
        <taxon>Dipodascales incertae sedis</taxon>
        <taxon>Nadsonia</taxon>
    </lineage>
</organism>
<evidence type="ECO:0000313" key="7">
    <source>
        <dbReference type="Proteomes" id="UP000095009"/>
    </source>
</evidence>
<feature type="compositionally biased region" description="Basic and acidic residues" evidence="5">
    <location>
        <begin position="170"/>
        <end position="179"/>
    </location>
</feature>